<dbReference type="GeneID" id="69041652"/>
<name>C0NZQ6_AJECG</name>
<dbReference type="InParanoid" id="C0NZQ6"/>
<dbReference type="EMBL" id="GG663379">
    <property type="protein sequence ID" value="EEH02996.1"/>
    <property type="molecule type" value="Genomic_DNA"/>
</dbReference>
<keyword evidence="3" id="KW-1185">Reference proteome</keyword>
<dbReference type="RefSeq" id="XP_045283477.1">
    <property type="nucleotide sequence ID" value="XM_045435685.1"/>
</dbReference>
<proteinExistence type="predicted"/>
<evidence type="ECO:0000256" key="1">
    <source>
        <dbReference type="SAM" id="MobiDB-lite"/>
    </source>
</evidence>
<dbReference type="HOGENOM" id="CLU_2222450_0_0_1"/>
<organism evidence="2 3">
    <name type="scientific">Ajellomyces capsulatus (strain G186AR / H82 / ATCC MYA-2454 / RMSCC 2432)</name>
    <name type="common">Darling's disease fungus</name>
    <name type="synonym">Histoplasma capsulatum</name>
    <dbReference type="NCBI Taxonomy" id="447093"/>
    <lineage>
        <taxon>Eukaryota</taxon>
        <taxon>Fungi</taxon>
        <taxon>Dikarya</taxon>
        <taxon>Ascomycota</taxon>
        <taxon>Pezizomycotina</taxon>
        <taxon>Eurotiomycetes</taxon>
        <taxon>Eurotiomycetidae</taxon>
        <taxon>Onygenales</taxon>
        <taxon>Ajellomycetaceae</taxon>
        <taxon>Histoplasma</taxon>
    </lineage>
</organism>
<feature type="region of interest" description="Disordered" evidence="1">
    <location>
        <begin position="61"/>
        <end position="106"/>
    </location>
</feature>
<evidence type="ECO:0000313" key="3">
    <source>
        <dbReference type="Proteomes" id="UP000001631"/>
    </source>
</evidence>
<sequence>MRDTNRYTRYLDLKVSFVIIREKYKNKCVIQRKQPQNDPETARPKENKDCKIKNDWKSELNSAKKVIPEQTNEPQDRPRPCHAKSCNTVPSAGTVHPTATRWARIE</sequence>
<protein>
    <submittedName>
        <fullName evidence="2">Uncharacterized protein</fullName>
    </submittedName>
</protein>
<gene>
    <name evidence="2" type="ORF">HCBG_08636</name>
</gene>
<dbReference type="AlphaFoldDB" id="C0NZQ6"/>
<accession>C0NZQ6</accession>
<evidence type="ECO:0000313" key="2">
    <source>
        <dbReference type="EMBL" id="EEH02996.1"/>
    </source>
</evidence>
<reference evidence="2" key="1">
    <citation type="submission" date="2009-02" db="EMBL/GenBank/DDBJ databases">
        <title>The Genome Sequence of Ajellomyces capsulatus strain G186AR.</title>
        <authorList>
            <consortium name="The Broad Institute Genome Sequencing Platform"/>
            <person name="Champion M."/>
            <person name="Cuomo C."/>
            <person name="Ma L.-J."/>
            <person name="Henn M.R."/>
            <person name="Sil A."/>
            <person name="Goldman B."/>
            <person name="Young S.K."/>
            <person name="Kodira C.D."/>
            <person name="Zeng Q."/>
            <person name="Koehrsen M."/>
            <person name="Alvarado L."/>
            <person name="Berlin A."/>
            <person name="Borenstein D."/>
            <person name="Chen Z."/>
            <person name="Engels R."/>
            <person name="Freedman E."/>
            <person name="Gellesch M."/>
            <person name="Goldberg J."/>
            <person name="Griggs A."/>
            <person name="Gujja S."/>
            <person name="Heiman D."/>
            <person name="Hepburn T."/>
            <person name="Howarth C."/>
            <person name="Jen D."/>
            <person name="Larson L."/>
            <person name="Lewis B."/>
            <person name="Mehta T."/>
            <person name="Park D."/>
            <person name="Pearson M."/>
            <person name="Roberts A."/>
            <person name="Saif S."/>
            <person name="Shea T."/>
            <person name="Shenoy N."/>
            <person name="Sisk P."/>
            <person name="Stolte C."/>
            <person name="Sykes S."/>
            <person name="Walk T."/>
            <person name="White J."/>
            <person name="Yandava C."/>
            <person name="Klein B."/>
            <person name="McEwen J.G."/>
            <person name="Puccia R."/>
            <person name="Goldman G.H."/>
            <person name="Felipe M.S."/>
            <person name="Nino-Vega G."/>
            <person name="San-Blas G."/>
            <person name="Taylor J."/>
            <person name="Mendoza L."/>
            <person name="Galagan J."/>
            <person name="Nusbaum C."/>
            <person name="Birren B."/>
        </authorList>
    </citation>
    <scope>NUCLEOTIDE SEQUENCE</scope>
    <source>
        <strain evidence="2">G186AR</strain>
    </source>
</reference>
<dbReference type="Proteomes" id="UP000001631">
    <property type="component" value="Unassembled WGS sequence"/>
</dbReference>